<comment type="caution">
    <text evidence="2">The sequence shown here is derived from an EMBL/GenBank/DDBJ whole genome shotgun (WGS) entry which is preliminary data.</text>
</comment>
<feature type="region of interest" description="Disordered" evidence="1">
    <location>
        <begin position="165"/>
        <end position="236"/>
    </location>
</feature>
<proteinExistence type="predicted"/>
<sequence>MSGTVSGTTARTPIWTALTRDVAVAPRLGGPVPDAREVPPPPPHSSSAAGAPLVALPAPRPGSGHDLGVTLSALDGLQANAGSIEEIAALLQKANLEARDAARQDRATQRAMAASADQKAADDIRSEAGFELAATCVSSAISIMGALAGLKGGMDAAAIREDVPEELQPEEMPPELEEEPAVGESRPAVESDEGGFEMKEMDSKRVGKAASSRTEEGASAAHDEAPEGDQGKAEKLAAWKEKEATKALQREQWKAKQEPLAKAREMRAHYVSDILTESGKIAGGALKMEGAQYAADKAAQQSAAGSARSKADDNTDFIHAYTDNVKSIQDKIAAMQQADAESKRQILSA</sequence>
<feature type="compositionally biased region" description="Acidic residues" evidence="1">
    <location>
        <begin position="165"/>
        <end position="181"/>
    </location>
</feature>
<evidence type="ECO:0000313" key="3">
    <source>
        <dbReference type="Proteomes" id="UP000660885"/>
    </source>
</evidence>
<feature type="region of interest" description="Disordered" evidence="1">
    <location>
        <begin position="26"/>
        <end position="61"/>
    </location>
</feature>
<organism evidence="2 3">
    <name type="scientific">Belnapia arida</name>
    <dbReference type="NCBI Taxonomy" id="2804533"/>
    <lineage>
        <taxon>Bacteria</taxon>
        <taxon>Pseudomonadati</taxon>
        <taxon>Pseudomonadota</taxon>
        <taxon>Alphaproteobacteria</taxon>
        <taxon>Acetobacterales</taxon>
        <taxon>Roseomonadaceae</taxon>
        <taxon>Belnapia</taxon>
    </lineage>
</organism>
<feature type="compositionally biased region" description="Basic and acidic residues" evidence="1">
    <location>
        <begin position="196"/>
        <end position="205"/>
    </location>
</feature>
<protein>
    <submittedName>
        <fullName evidence="2">Uncharacterized protein</fullName>
    </submittedName>
</protein>
<dbReference type="Proteomes" id="UP000660885">
    <property type="component" value="Unassembled WGS sequence"/>
</dbReference>
<feature type="compositionally biased region" description="Low complexity" evidence="1">
    <location>
        <begin position="45"/>
        <end position="57"/>
    </location>
</feature>
<feature type="compositionally biased region" description="Basic and acidic residues" evidence="1">
    <location>
        <begin position="213"/>
        <end position="236"/>
    </location>
</feature>
<dbReference type="RefSeq" id="WP_202833284.1">
    <property type="nucleotide sequence ID" value="NZ_JAETWB010000010.1"/>
</dbReference>
<gene>
    <name evidence="2" type="ORF">JMJ56_18650</name>
</gene>
<keyword evidence="3" id="KW-1185">Reference proteome</keyword>
<name>A0ABS1U5T6_9PROT</name>
<accession>A0ABS1U5T6</accession>
<reference evidence="2 3" key="1">
    <citation type="submission" date="2021-01" db="EMBL/GenBank/DDBJ databases">
        <title>Belnapia mucosa sp. nov. and Belnapia arida sp. nov., isolated from the Tabernas Desert (Almeria, Spain).</title>
        <authorList>
            <person name="Molina-Menor E."/>
            <person name="Vidal-Verdu A."/>
            <person name="Calonge A."/>
            <person name="Satari L."/>
            <person name="Pereto J."/>
            <person name="Porcar M."/>
        </authorList>
    </citation>
    <scope>NUCLEOTIDE SEQUENCE [LARGE SCALE GENOMIC DNA]</scope>
    <source>
        <strain evidence="2 3">T18</strain>
    </source>
</reference>
<evidence type="ECO:0000313" key="2">
    <source>
        <dbReference type="EMBL" id="MBL6080045.1"/>
    </source>
</evidence>
<dbReference type="EMBL" id="JAETWB010000010">
    <property type="protein sequence ID" value="MBL6080045.1"/>
    <property type="molecule type" value="Genomic_DNA"/>
</dbReference>
<evidence type="ECO:0000256" key="1">
    <source>
        <dbReference type="SAM" id="MobiDB-lite"/>
    </source>
</evidence>